<accession>A0A0J8DAC1</accession>
<name>A0A0J8DAC1_CLOCY</name>
<dbReference type="AlphaFoldDB" id="A0A0J8DAC1"/>
<evidence type="ECO:0000313" key="1">
    <source>
        <dbReference type="EMBL" id="KMT22990.1"/>
    </source>
</evidence>
<dbReference type="STRING" id="1121307.CLCY_7c00370"/>
<sequence length="108" mass="12741">MMDKKYLIICLRHGYWERYDNLVFWGKNSSGYEADLSKVGLYTKEEALRICDYGDCFISLDKIGISEELLKFSNSAVEMRVKKTDEICKYVNDFVRIMENKKLMKWGA</sequence>
<proteinExistence type="predicted"/>
<gene>
    <name evidence="1" type="ORF">CLCY_7c00370</name>
</gene>
<evidence type="ECO:0000313" key="2">
    <source>
        <dbReference type="Proteomes" id="UP000036756"/>
    </source>
</evidence>
<dbReference type="EMBL" id="LFVU01000003">
    <property type="protein sequence ID" value="KMT22990.1"/>
    <property type="molecule type" value="Genomic_DNA"/>
</dbReference>
<dbReference type="PATRIC" id="fig|1121307.3.peg.2319"/>
<comment type="caution">
    <text evidence="1">The sequence shown here is derived from an EMBL/GenBank/DDBJ whole genome shotgun (WGS) entry which is preliminary data.</text>
</comment>
<organism evidence="1 2">
    <name type="scientific">Clostridium cylindrosporum DSM 605</name>
    <dbReference type="NCBI Taxonomy" id="1121307"/>
    <lineage>
        <taxon>Bacteria</taxon>
        <taxon>Bacillati</taxon>
        <taxon>Bacillota</taxon>
        <taxon>Clostridia</taxon>
        <taxon>Eubacteriales</taxon>
        <taxon>Clostridiaceae</taxon>
        <taxon>Clostridium</taxon>
    </lineage>
</organism>
<dbReference type="Proteomes" id="UP000036756">
    <property type="component" value="Unassembled WGS sequence"/>
</dbReference>
<keyword evidence="2" id="KW-1185">Reference proteome</keyword>
<protein>
    <submittedName>
        <fullName evidence="1">Uncharacterized protein</fullName>
    </submittedName>
</protein>
<reference evidence="1 2" key="1">
    <citation type="submission" date="2015-06" db="EMBL/GenBank/DDBJ databases">
        <title>Draft genome sequence of the purine-degrading Clostridium cylindrosporum HC-1 (DSM 605).</title>
        <authorList>
            <person name="Poehlein A."/>
            <person name="Schiel-Bengelsdorf B."/>
            <person name="Bengelsdorf F."/>
            <person name="Daniel R."/>
            <person name="Duerre P."/>
        </authorList>
    </citation>
    <scope>NUCLEOTIDE SEQUENCE [LARGE SCALE GENOMIC DNA]</scope>
    <source>
        <strain evidence="1 2">DSM 605</strain>
    </source>
</reference>